<reference evidence="2" key="1">
    <citation type="submission" date="2024-04" db="UniProtKB">
        <authorList>
            <consortium name="EnsemblMetazoa"/>
        </authorList>
    </citation>
    <scope>IDENTIFICATION</scope>
    <source>
        <strain evidence="2">EBRO</strain>
    </source>
</reference>
<dbReference type="EnsemblMetazoa" id="ENSAATROPT010771">
    <property type="protein sequence ID" value="ENSAATROPP009719"/>
    <property type="gene ID" value="ENSAATROPG008762"/>
</dbReference>
<name>A0AAG5DFR7_ANOAO</name>
<organism evidence="2 3">
    <name type="scientific">Anopheles atroparvus</name>
    <name type="common">European mosquito</name>
    <dbReference type="NCBI Taxonomy" id="41427"/>
    <lineage>
        <taxon>Eukaryota</taxon>
        <taxon>Metazoa</taxon>
        <taxon>Ecdysozoa</taxon>
        <taxon>Arthropoda</taxon>
        <taxon>Hexapoda</taxon>
        <taxon>Insecta</taxon>
        <taxon>Pterygota</taxon>
        <taxon>Neoptera</taxon>
        <taxon>Endopterygota</taxon>
        <taxon>Diptera</taxon>
        <taxon>Nematocera</taxon>
        <taxon>Culicoidea</taxon>
        <taxon>Culicidae</taxon>
        <taxon>Anophelinae</taxon>
        <taxon>Anopheles</taxon>
    </lineage>
</organism>
<feature type="transmembrane region" description="Helical" evidence="1">
    <location>
        <begin position="20"/>
        <end position="42"/>
    </location>
</feature>
<dbReference type="PROSITE" id="PS51257">
    <property type="entry name" value="PROKAR_LIPOPROTEIN"/>
    <property type="match status" value="1"/>
</dbReference>
<evidence type="ECO:0000313" key="3">
    <source>
        <dbReference type="Proteomes" id="UP000075880"/>
    </source>
</evidence>
<keyword evidence="1" id="KW-0472">Membrane</keyword>
<proteinExistence type="predicted"/>
<keyword evidence="1" id="KW-0812">Transmembrane</keyword>
<keyword evidence="3" id="KW-1185">Reference proteome</keyword>
<dbReference type="AlphaFoldDB" id="A0AAG5DFR7"/>
<dbReference type="Proteomes" id="UP000075880">
    <property type="component" value="Unassembled WGS sequence"/>
</dbReference>
<evidence type="ECO:0000256" key="1">
    <source>
        <dbReference type="SAM" id="Phobius"/>
    </source>
</evidence>
<keyword evidence="1" id="KW-1133">Transmembrane helix</keyword>
<accession>A0AAG5DFR7</accession>
<sequence length="85" mass="9829">MRRNGFYNSLATKSSHGQPSMFLFSCLPVAVVYGVCCEMLIFQWVKRGGRHNEFYCLAQGLKHLHTEKKRNSFAGRLMELRPAIY</sequence>
<evidence type="ECO:0000313" key="2">
    <source>
        <dbReference type="EnsemblMetazoa" id="ENSAATROPP009719"/>
    </source>
</evidence>
<protein>
    <submittedName>
        <fullName evidence="2">Uncharacterized protein</fullName>
    </submittedName>
</protein>